<dbReference type="Proteomes" id="UP000284706">
    <property type="component" value="Unassembled WGS sequence"/>
</dbReference>
<dbReference type="EMBL" id="NHYE01001048">
    <property type="protein sequence ID" value="PPQ99701.1"/>
    <property type="molecule type" value="Genomic_DNA"/>
</dbReference>
<dbReference type="InParanoid" id="A0A409Y9V6"/>
<feature type="compositionally biased region" description="Polar residues" evidence="1">
    <location>
        <begin position="1"/>
        <end position="23"/>
    </location>
</feature>
<sequence length="153" mass="16957">MGSKGKVQNSEPKQTHTVNSQSTDVDESENKHINHLYKNVDLVFFENPEESEIQAFRQQWIKSNAIAPDYKKFPDGQIPDSSPKDTKRGKVFVNPKKCKVNTAEIIVIEGSYYGFTIPPQLTIPSSGGPSIAQKNKAEIAAKQSSEGSMDTDQ</sequence>
<keyword evidence="3" id="KW-1185">Reference proteome</keyword>
<gene>
    <name evidence="2" type="ORF">CVT26_009156</name>
</gene>
<feature type="compositionally biased region" description="Polar residues" evidence="1">
    <location>
        <begin position="142"/>
        <end position="153"/>
    </location>
</feature>
<name>A0A409Y9V6_9AGAR</name>
<organism evidence="2 3">
    <name type="scientific">Gymnopilus dilepis</name>
    <dbReference type="NCBI Taxonomy" id="231916"/>
    <lineage>
        <taxon>Eukaryota</taxon>
        <taxon>Fungi</taxon>
        <taxon>Dikarya</taxon>
        <taxon>Basidiomycota</taxon>
        <taxon>Agaricomycotina</taxon>
        <taxon>Agaricomycetes</taxon>
        <taxon>Agaricomycetidae</taxon>
        <taxon>Agaricales</taxon>
        <taxon>Agaricineae</taxon>
        <taxon>Hymenogastraceae</taxon>
        <taxon>Gymnopilus</taxon>
    </lineage>
</organism>
<reference evidence="2 3" key="1">
    <citation type="journal article" date="2018" name="Evol. Lett.">
        <title>Horizontal gene cluster transfer increased hallucinogenic mushroom diversity.</title>
        <authorList>
            <person name="Reynolds H.T."/>
            <person name="Vijayakumar V."/>
            <person name="Gluck-Thaler E."/>
            <person name="Korotkin H.B."/>
            <person name="Matheny P.B."/>
            <person name="Slot J.C."/>
        </authorList>
    </citation>
    <scope>NUCLEOTIDE SEQUENCE [LARGE SCALE GENOMIC DNA]</scope>
    <source>
        <strain evidence="2 3">SRW20</strain>
    </source>
</reference>
<evidence type="ECO:0000313" key="2">
    <source>
        <dbReference type="EMBL" id="PPQ99701.1"/>
    </source>
</evidence>
<evidence type="ECO:0000313" key="3">
    <source>
        <dbReference type="Proteomes" id="UP000284706"/>
    </source>
</evidence>
<feature type="region of interest" description="Disordered" evidence="1">
    <location>
        <begin position="1"/>
        <end position="30"/>
    </location>
</feature>
<comment type="caution">
    <text evidence="2">The sequence shown here is derived from an EMBL/GenBank/DDBJ whole genome shotgun (WGS) entry which is preliminary data.</text>
</comment>
<dbReference type="AlphaFoldDB" id="A0A409Y9V6"/>
<proteinExistence type="predicted"/>
<evidence type="ECO:0000256" key="1">
    <source>
        <dbReference type="SAM" id="MobiDB-lite"/>
    </source>
</evidence>
<accession>A0A409Y9V6</accession>
<protein>
    <submittedName>
        <fullName evidence="2">Uncharacterized protein</fullName>
    </submittedName>
</protein>
<feature type="region of interest" description="Disordered" evidence="1">
    <location>
        <begin position="69"/>
        <end position="89"/>
    </location>
</feature>
<feature type="region of interest" description="Disordered" evidence="1">
    <location>
        <begin position="124"/>
        <end position="153"/>
    </location>
</feature>